<sequence>MRYVAAVILGVFLAQRRKAHIETLQYRKYLGIFVGGGTLSFVDSIALRSNMKSYLKSLIFAIIIDIFVYFMEIGKSKRYD</sequence>
<proteinExistence type="predicted"/>
<keyword evidence="1" id="KW-0472">Membrane</keyword>
<organism evidence="2 3">
    <name type="scientific">Helicobacter bilis ATCC 43879</name>
    <dbReference type="NCBI Taxonomy" id="613026"/>
    <lineage>
        <taxon>Bacteria</taxon>
        <taxon>Pseudomonadati</taxon>
        <taxon>Campylobacterota</taxon>
        <taxon>Epsilonproteobacteria</taxon>
        <taxon>Campylobacterales</taxon>
        <taxon>Helicobacteraceae</taxon>
        <taxon>Helicobacter</taxon>
    </lineage>
</organism>
<feature type="transmembrane region" description="Helical" evidence="1">
    <location>
        <begin position="29"/>
        <end position="47"/>
    </location>
</feature>
<feature type="transmembrane region" description="Helical" evidence="1">
    <location>
        <begin position="54"/>
        <end position="71"/>
    </location>
</feature>
<dbReference type="HOGENOM" id="CLU_2584875_0_0_7"/>
<name>C3XFW5_9HELI</name>
<evidence type="ECO:0000313" key="3">
    <source>
        <dbReference type="Proteomes" id="UP000005085"/>
    </source>
</evidence>
<keyword evidence="1" id="KW-0812">Transmembrane</keyword>
<keyword evidence="1" id="KW-1133">Transmembrane helix</keyword>
<gene>
    <name evidence="2" type="ORF">HRAG_00961</name>
</gene>
<dbReference type="AlphaFoldDB" id="C3XFW5"/>
<reference evidence="2 3" key="1">
    <citation type="journal article" date="2014" name="Genome Announc.">
        <title>Draft genome sequences of six enterohepatic helicobacter species isolated from humans and one from rhesus macaques.</title>
        <authorList>
            <person name="Shen Z."/>
            <person name="Sheh A."/>
            <person name="Young S.K."/>
            <person name="Abouelliel A."/>
            <person name="Ward D.V."/>
            <person name="Earl A.M."/>
            <person name="Fox J.G."/>
        </authorList>
    </citation>
    <scope>NUCLEOTIDE SEQUENCE [LARGE SCALE GENOMIC DNA]</scope>
    <source>
        <strain evidence="2 3">ATCC 43879</strain>
    </source>
</reference>
<comment type="caution">
    <text evidence="2">The sequence shown here is derived from an EMBL/GenBank/DDBJ whole genome shotgun (WGS) entry which is preliminary data.</text>
</comment>
<dbReference type="RefSeq" id="WP_005218215.1">
    <property type="nucleotide sequence ID" value="NZ_KI392040.1"/>
</dbReference>
<protein>
    <submittedName>
        <fullName evidence="2">Uncharacterized protein</fullName>
    </submittedName>
</protein>
<evidence type="ECO:0000313" key="2">
    <source>
        <dbReference type="EMBL" id="EEO23904.1"/>
    </source>
</evidence>
<keyword evidence="3" id="KW-1185">Reference proteome</keyword>
<dbReference type="Proteomes" id="UP000005085">
    <property type="component" value="Unassembled WGS sequence"/>
</dbReference>
<accession>C3XFW5</accession>
<dbReference type="EMBL" id="ACDN02000059">
    <property type="protein sequence ID" value="EEO23904.1"/>
    <property type="molecule type" value="Genomic_DNA"/>
</dbReference>
<evidence type="ECO:0000256" key="1">
    <source>
        <dbReference type="SAM" id="Phobius"/>
    </source>
</evidence>